<proteinExistence type="predicted"/>
<dbReference type="PANTHER" id="PTHR34473:SF2">
    <property type="entry name" value="UPF0699 TRANSMEMBRANE PROTEIN YDBT"/>
    <property type="match status" value="1"/>
</dbReference>
<dbReference type="EMBL" id="JAATJE010000002">
    <property type="protein sequence ID" value="NJC35149.1"/>
    <property type="molecule type" value="Genomic_DNA"/>
</dbReference>
<organism evidence="3 4">
    <name type="scientific">Sphingomonas jejuensis</name>
    <dbReference type="NCBI Taxonomy" id="904715"/>
    <lineage>
        <taxon>Bacteria</taxon>
        <taxon>Pseudomonadati</taxon>
        <taxon>Pseudomonadota</taxon>
        <taxon>Alphaproteobacteria</taxon>
        <taxon>Sphingomonadales</taxon>
        <taxon>Sphingomonadaceae</taxon>
        <taxon>Sphingomonas</taxon>
    </lineage>
</organism>
<evidence type="ECO:0000313" key="3">
    <source>
        <dbReference type="EMBL" id="NJC35149.1"/>
    </source>
</evidence>
<name>A0ABX0XPG4_9SPHN</name>
<dbReference type="Proteomes" id="UP000734218">
    <property type="component" value="Unassembled WGS sequence"/>
</dbReference>
<comment type="caution">
    <text evidence="3">The sequence shown here is derived from an EMBL/GenBank/DDBJ whole genome shotgun (WGS) entry which is preliminary data.</text>
</comment>
<feature type="transmembrane region" description="Helical" evidence="1">
    <location>
        <begin position="235"/>
        <end position="263"/>
    </location>
</feature>
<sequence length="495" mass="53438">MSAEGGRRLHPASLITGILDSIRSSILALLPIFGSIAFAERPFVSVPIAFLILAGLILVPTIKWMRFRYTIGDDALVIEQGVISRQRRVIPFERVQDIDVERGPIARATGTALVKVETGGGGKDEGTLDVVTLAEVERLRAAIRGWRGAAPATDAAATEVAASPPDQLIYAMPISRVVLSGVLGFSLVSIAVIFGALQYVEPLVEGTRYDVYDFIREQVGSRRIDPREAATGARMLATAAFVASLVGAALVLGFVTGIVLALLRDFGFRLSWSGAAFRVRRGLLTIREVQVPRGRVQRVILKAPLLLRLMKYRRVELGTIGGASEMGGSHVVAPLARSEEINRITDLLHLDAAPAGWRRGHGLMVLQRSGRLLTAMLTPMVVLGVLVPWTLPLVPVVLIPILAVGWLAWRGERHAIEQGALHVRNGILGIRHVIVPMRRIQSVTIRRGWIERAIGLSSVIVDVAGASTYTVPVVSGLVPDDARRLAAALLIGRRG</sequence>
<feature type="transmembrane region" description="Helical" evidence="1">
    <location>
        <begin position="44"/>
        <end position="62"/>
    </location>
</feature>
<keyword evidence="1" id="KW-1133">Transmembrane helix</keyword>
<feature type="domain" description="YdbS-like PH" evidence="2">
    <location>
        <begin position="273"/>
        <end position="346"/>
    </location>
</feature>
<dbReference type="InterPro" id="IPR005182">
    <property type="entry name" value="YdbS-like_PH"/>
</dbReference>
<dbReference type="PIRSF" id="PIRSF026631">
    <property type="entry name" value="UCP026631"/>
    <property type="match status" value="1"/>
</dbReference>
<feature type="domain" description="YdbS-like PH" evidence="2">
    <location>
        <begin position="64"/>
        <end position="142"/>
    </location>
</feature>
<gene>
    <name evidence="3" type="ORF">GGR88_002663</name>
</gene>
<evidence type="ECO:0000259" key="2">
    <source>
        <dbReference type="Pfam" id="PF03703"/>
    </source>
</evidence>
<protein>
    <submittedName>
        <fullName evidence="3">Membrane protein</fullName>
    </submittedName>
</protein>
<evidence type="ECO:0000313" key="4">
    <source>
        <dbReference type="Proteomes" id="UP000734218"/>
    </source>
</evidence>
<feature type="transmembrane region" description="Helical" evidence="1">
    <location>
        <begin position="12"/>
        <end position="38"/>
    </location>
</feature>
<evidence type="ECO:0000256" key="1">
    <source>
        <dbReference type="SAM" id="Phobius"/>
    </source>
</evidence>
<keyword evidence="1" id="KW-0812">Transmembrane</keyword>
<dbReference type="RefSeq" id="WP_167955784.1">
    <property type="nucleotide sequence ID" value="NZ_JAATJE010000002.1"/>
</dbReference>
<dbReference type="InterPro" id="IPR014529">
    <property type="entry name" value="UCP026631"/>
</dbReference>
<keyword evidence="1" id="KW-0472">Membrane</keyword>
<reference evidence="3 4" key="1">
    <citation type="submission" date="2020-03" db="EMBL/GenBank/DDBJ databases">
        <title>Genomic Encyclopedia of Type Strains, Phase IV (KMG-IV): sequencing the most valuable type-strain genomes for metagenomic binning, comparative biology and taxonomic classification.</title>
        <authorList>
            <person name="Goeker M."/>
        </authorList>
    </citation>
    <scope>NUCLEOTIDE SEQUENCE [LARGE SCALE GENOMIC DNA]</scope>
    <source>
        <strain evidence="3 4">DSM 27651</strain>
    </source>
</reference>
<dbReference type="PANTHER" id="PTHR34473">
    <property type="entry name" value="UPF0699 TRANSMEMBRANE PROTEIN YDBS"/>
    <property type="match status" value="1"/>
</dbReference>
<accession>A0ABX0XPG4</accession>
<keyword evidence="4" id="KW-1185">Reference proteome</keyword>
<dbReference type="Pfam" id="PF03703">
    <property type="entry name" value="bPH_2"/>
    <property type="match status" value="3"/>
</dbReference>
<feature type="domain" description="YdbS-like PH" evidence="2">
    <location>
        <begin position="409"/>
        <end position="487"/>
    </location>
</feature>
<feature type="transmembrane region" description="Helical" evidence="1">
    <location>
        <begin position="177"/>
        <end position="200"/>
    </location>
</feature>